<comment type="caution">
    <text evidence="2">The sequence shown here is derived from an EMBL/GenBank/DDBJ whole genome shotgun (WGS) entry which is preliminary data.</text>
</comment>
<feature type="compositionally biased region" description="Low complexity" evidence="1">
    <location>
        <begin position="131"/>
        <end position="145"/>
    </location>
</feature>
<sequence length="485" mass="51325">MSQQSTDTDADTASVLSASSAASYHRKKKAKEQPSIHHFQVPMSSSDYSDFSRYPRFTNKTVEPEGPGVRMRGNTSYDDDALPPGYNPVTTTSTYRENERPHRSHRHRRSSSSTSPRVQHEIRAVPDPAAPGGVTPHVVTHVHLSSPRRSRRHRSVSREPPPVASRPAYGRRRSRSYDDSYRSQTHIINLPPPPVAPNPGYMYGQPQPLPPLQPLPASPEFGYGRPTAPPGGYGGTAGNRAGSLYPSSRRRAMSNVYQPSPASSRSPYGGASSMGMGGQYSPYGANSSTPPNISVISPSAPSTPYSASGYGASASQRYPSQSGYGAPTGSNATPVVVNIPSGGSIMGQQPIMAGSRRARATSMNGMGYGMNGMPAPHMGGAYGGGRHGMGGPGGNVYAEGNPYGAGNIGYGQSANGVYGYGPGQARDPTPGGRLPSPPPSQRPPGTGFFGGLFGRKSPKSDTSDNDDPYAQNQDYGRPRRGRHHN</sequence>
<accession>A0A8H5B535</accession>
<protein>
    <submittedName>
        <fullName evidence="2">Uncharacterized protein</fullName>
    </submittedName>
</protein>
<keyword evidence="3" id="KW-1185">Reference proteome</keyword>
<proteinExistence type="predicted"/>
<dbReference type="Proteomes" id="UP000567179">
    <property type="component" value="Unassembled WGS sequence"/>
</dbReference>
<dbReference type="EMBL" id="JAACJJ010000042">
    <property type="protein sequence ID" value="KAF5316791.1"/>
    <property type="molecule type" value="Genomic_DNA"/>
</dbReference>
<feature type="compositionally biased region" description="Polar residues" evidence="1">
    <location>
        <begin position="316"/>
        <end position="327"/>
    </location>
</feature>
<feature type="compositionally biased region" description="Low complexity" evidence="1">
    <location>
        <begin position="1"/>
        <end position="23"/>
    </location>
</feature>
<evidence type="ECO:0000313" key="3">
    <source>
        <dbReference type="Proteomes" id="UP000567179"/>
    </source>
</evidence>
<organism evidence="2 3">
    <name type="scientific">Psilocybe cf. subviscida</name>
    <dbReference type="NCBI Taxonomy" id="2480587"/>
    <lineage>
        <taxon>Eukaryota</taxon>
        <taxon>Fungi</taxon>
        <taxon>Dikarya</taxon>
        <taxon>Basidiomycota</taxon>
        <taxon>Agaricomycotina</taxon>
        <taxon>Agaricomycetes</taxon>
        <taxon>Agaricomycetidae</taxon>
        <taxon>Agaricales</taxon>
        <taxon>Agaricineae</taxon>
        <taxon>Strophariaceae</taxon>
        <taxon>Psilocybe</taxon>
    </lineage>
</organism>
<feature type="compositionally biased region" description="Basic residues" evidence="1">
    <location>
        <begin position="146"/>
        <end position="155"/>
    </location>
</feature>
<feature type="region of interest" description="Disordered" evidence="1">
    <location>
        <begin position="292"/>
        <end position="327"/>
    </location>
</feature>
<feature type="compositionally biased region" description="Pro residues" evidence="1">
    <location>
        <begin position="207"/>
        <end position="217"/>
    </location>
</feature>
<feature type="compositionally biased region" description="Low complexity" evidence="1">
    <location>
        <begin position="297"/>
        <end position="315"/>
    </location>
</feature>
<gene>
    <name evidence="2" type="ORF">D9619_006867</name>
</gene>
<reference evidence="2 3" key="1">
    <citation type="journal article" date="2020" name="ISME J.">
        <title>Uncovering the hidden diversity of litter-decomposition mechanisms in mushroom-forming fungi.</title>
        <authorList>
            <person name="Floudas D."/>
            <person name="Bentzer J."/>
            <person name="Ahren D."/>
            <person name="Johansson T."/>
            <person name="Persson P."/>
            <person name="Tunlid A."/>
        </authorList>
    </citation>
    <scope>NUCLEOTIDE SEQUENCE [LARGE SCALE GENOMIC DNA]</scope>
    <source>
        <strain evidence="2 3">CBS 101986</strain>
    </source>
</reference>
<evidence type="ECO:0000313" key="2">
    <source>
        <dbReference type="EMBL" id="KAF5316791.1"/>
    </source>
</evidence>
<dbReference type="AlphaFoldDB" id="A0A8H5B535"/>
<evidence type="ECO:0000256" key="1">
    <source>
        <dbReference type="SAM" id="MobiDB-lite"/>
    </source>
</evidence>
<feature type="region of interest" description="Disordered" evidence="1">
    <location>
        <begin position="414"/>
        <end position="485"/>
    </location>
</feature>
<name>A0A8H5B535_9AGAR</name>
<feature type="region of interest" description="Disordered" evidence="1">
    <location>
        <begin position="1"/>
        <end position="246"/>
    </location>
</feature>